<reference evidence="1" key="2">
    <citation type="journal article" date="2015" name="Fish Shellfish Immunol.">
        <title>Early steps in the European eel (Anguilla anguilla)-Vibrio vulnificus interaction in the gills: Role of the RtxA13 toxin.</title>
        <authorList>
            <person name="Callol A."/>
            <person name="Pajuelo D."/>
            <person name="Ebbesson L."/>
            <person name="Teles M."/>
            <person name="MacKenzie S."/>
            <person name="Amaro C."/>
        </authorList>
    </citation>
    <scope>NUCLEOTIDE SEQUENCE</scope>
</reference>
<dbReference type="AlphaFoldDB" id="A0A0E9WQ39"/>
<dbReference type="EMBL" id="GBXM01016882">
    <property type="protein sequence ID" value="JAH91695.1"/>
    <property type="molecule type" value="Transcribed_RNA"/>
</dbReference>
<proteinExistence type="predicted"/>
<accession>A0A0E9WQ39</accession>
<reference evidence="1" key="1">
    <citation type="submission" date="2014-11" db="EMBL/GenBank/DDBJ databases">
        <authorList>
            <person name="Amaro Gonzalez C."/>
        </authorList>
    </citation>
    <scope>NUCLEOTIDE SEQUENCE</scope>
</reference>
<organism evidence="1">
    <name type="scientific">Anguilla anguilla</name>
    <name type="common">European freshwater eel</name>
    <name type="synonym">Muraena anguilla</name>
    <dbReference type="NCBI Taxonomy" id="7936"/>
    <lineage>
        <taxon>Eukaryota</taxon>
        <taxon>Metazoa</taxon>
        <taxon>Chordata</taxon>
        <taxon>Craniata</taxon>
        <taxon>Vertebrata</taxon>
        <taxon>Euteleostomi</taxon>
        <taxon>Actinopterygii</taxon>
        <taxon>Neopterygii</taxon>
        <taxon>Teleostei</taxon>
        <taxon>Anguilliformes</taxon>
        <taxon>Anguillidae</taxon>
        <taxon>Anguilla</taxon>
    </lineage>
</organism>
<protein>
    <submittedName>
        <fullName evidence="1">Uncharacterized protein</fullName>
    </submittedName>
</protein>
<evidence type="ECO:0000313" key="1">
    <source>
        <dbReference type="EMBL" id="JAH91695.1"/>
    </source>
</evidence>
<sequence>MSYKPSRNLVLTYLKSLIQRTRSKRSLQLTSSHLARLNPDAQIPSTYTRQIQEMSSQLQAIYELQI</sequence>
<name>A0A0E9WQ39_ANGAN</name>